<accession>A0A075FPT6</accession>
<proteinExistence type="predicted"/>
<dbReference type="Pfam" id="PF13651">
    <property type="entry name" value="EcoRI_methylase"/>
    <property type="match status" value="1"/>
</dbReference>
<name>A0A075FPT6_9EURY</name>
<keyword evidence="1" id="KW-0489">Methyltransferase</keyword>
<evidence type="ECO:0000313" key="1">
    <source>
        <dbReference type="EMBL" id="AIE91521.1"/>
    </source>
</evidence>
<dbReference type="GO" id="GO:0008168">
    <property type="term" value="F:methyltransferase activity"/>
    <property type="evidence" value="ECO:0007669"/>
    <property type="project" value="UniProtKB-KW"/>
</dbReference>
<dbReference type="InterPro" id="IPR025247">
    <property type="entry name" value="EcoRI-like_methylase"/>
</dbReference>
<dbReference type="EMBL" id="KF900340">
    <property type="protein sequence ID" value="AIE91521.1"/>
    <property type="molecule type" value="Genomic_DNA"/>
</dbReference>
<reference evidence="1" key="1">
    <citation type="journal article" date="2014" name="Genome Biol. Evol.">
        <title>Pangenome evidence for extensive interdomain horizontal transfer affecting lineage core and shell genes in uncultured planktonic thaumarchaeota and euryarchaeota.</title>
        <authorList>
            <person name="Deschamps P."/>
            <person name="Zivanovic Y."/>
            <person name="Moreira D."/>
            <person name="Rodriguez-Valera F."/>
            <person name="Lopez-Garcia P."/>
        </authorList>
    </citation>
    <scope>NUCLEOTIDE SEQUENCE</scope>
</reference>
<sequence>MWIGENSNRQISGFIVPDHYKLYGGEAKIDDEGNRIVSSNNNCWFTNLDLSKRHEELILYKKYTQKEYPMYSNCEAIEVSKVKEIPLDYEGVMGVPITFLNKYNPNQFEILGMDDHNLKYPDWRGRGPDLNGKAIYRRIMIKHKKEEEE</sequence>
<organism evidence="1">
    <name type="scientific">uncultured marine group II/III euryarchaeote AD1000_12_B08</name>
    <dbReference type="NCBI Taxonomy" id="1457724"/>
    <lineage>
        <taxon>Archaea</taxon>
        <taxon>Methanobacteriati</taxon>
        <taxon>Methanobacteriota</taxon>
        <taxon>environmental samples</taxon>
    </lineage>
</organism>
<dbReference type="GO" id="GO:0032259">
    <property type="term" value="P:methylation"/>
    <property type="evidence" value="ECO:0007669"/>
    <property type="project" value="UniProtKB-KW"/>
</dbReference>
<protein>
    <submittedName>
        <fullName evidence="1">Modification methylase EcoRI</fullName>
    </submittedName>
</protein>
<dbReference type="AlphaFoldDB" id="A0A075FPT6"/>
<keyword evidence="1" id="KW-0808">Transferase</keyword>